<dbReference type="EMBL" id="JACPNR010000012">
    <property type="protein sequence ID" value="MBI2679146.1"/>
    <property type="molecule type" value="Genomic_DNA"/>
</dbReference>
<dbReference type="Proteomes" id="UP000779809">
    <property type="component" value="Unassembled WGS sequence"/>
</dbReference>
<organism evidence="1 2">
    <name type="scientific">Candidatus Korobacter versatilis</name>
    <dbReference type="NCBI Taxonomy" id="658062"/>
    <lineage>
        <taxon>Bacteria</taxon>
        <taxon>Pseudomonadati</taxon>
        <taxon>Acidobacteriota</taxon>
        <taxon>Terriglobia</taxon>
        <taxon>Terriglobales</taxon>
        <taxon>Candidatus Korobacteraceae</taxon>
        <taxon>Candidatus Korobacter</taxon>
    </lineage>
</organism>
<proteinExistence type="predicted"/>
<protein>
    <recommendedName>
        <fullName evidence="3">DUF3806 domain-containing protein</fullName>
    </recommendedName>
</protein>
<evidence type="ECO:0008006" key="3">
    <source>
        <dbReference type="Google" id="ProtNLM"/>
    </source>
</evidence>
<evidence type="ECO:0000313" key="1">
    <source>
        <dbReference type="EMBL" id="MBI2679146.1"/>
    </source>
</evidence>
<dbReference type="AlphaFoldDB" id="A0A932A9P0"/>
<comment type="caution">
    <text evidence="1">The sequence shown here is derived from an EMBL/GenBank/DDBJ whole genome shotgun (WGS) entry which is preliminary data.</text>
</comment>
<sequence>MAEASSVEQMVGDYAKRAVEQARAAKVELDFSEASVARLEGLLEDAPQEDVAEAAKMWGAYFGEVVRRRWGGEWSIETYPGQQFATLTLTVNGSKLFPSMKIYRRLTQGASEDLRTFYQSVKERLGRAPASRVN</sequence>
<name>A0A932A9P0_9BACT</name>
<evidence type="ECO:0000313" key="2">
    <source>
        <dbReference type="Proteomes" id="UP000779809"/>
    </source>
</evidence>
<reference evidence="1" key="1">
    <citation type="submission" date="2020-07" db="EMBL/GenBank/DDBJ databases">
        <title>Huge and variable diversity of episymbiotic CPR bacteria and DPANN archaea in groundwater ecosystems.</title>
        <authorList>
            <person name="He C.Y."/>
            <person name="Keren R."/>
            <person name="Whittaker M."/>
            <person name="Farag I.F."/>
            <person name="Doudna J."/>
            <person name="Cate J.H.D."/>
            <person name="Banfield J.F."/>
        </authorList>
    </citation>
    <scope>NUCLEOTIDE SEQUENCE</scope>
    <source>
        <strain evidence="1">NC_groundwater_580_Pr5_B-0.1um_64_19</strain>
    </source>
</reference>
<gene>
    <name evidence="1" type="ORF">HYX28_10230</name>
</gene>
<accession>A0A932A9P0</accession>